<name>A0A4C1TQF2_EUMVA</name>
<feature type="signal peptide" evidence="1">
    <location>
        <begin position="1"/>
        <end position="27"/>
    </location>
</feature>
<accession>A0A4C1TQF2</accession>
<evidence type="ECO:0000313" key="2">
    <source>
        <dbReference type="EMBL" id="GBP16184.1"/>
    </source>
</evidence>
<gene>
    <name evidence="2" type="ORF">EVAR_9898_1</name>
</gene>
<evidence type="ECO:0000256" key="1">
    <source>
        <dbReference type="SAM" id="SignalP"/>
    </source>
</evidence>
<dbReference type="AlphaFoldDB" id="A0A4C1TQF2"/>
<dbReference type="Proteomes" id="UP000299102">
    <property type="component" value="Unassembled WGS sequence"/>
</dbReference>
<protein>
    <submittedName>
        <fullName evidence="2">Uncharacterized protein</fullName>
    </submittedName>
</protein>
<organism evidence="2 3">
    <name type="scientific">Eumeta variegata</name>
    <name type="common">Bagworm moth</name>
    <name type="synonym">Eumeta japonica</name>
    <dbReference type="NCBI Taxonomy" id="151549"/>
    <lineage>
        <taxon>Eukaryota</taxon>
        <taxon>Metazoa</taxon>
        <taxon>Ecdysozoa</taxon>
        <taxon>Arthropoda</taxon>
        <taxon>Hexapoda</taxon>
        <taxon>Insecta</taxon>
        <taxon>Pterygota</taxon>
        <taxon>Neoptera</taxon>
        <taxon>Endopterygota</taxon>
        <taxon>Lepidoptera</taxon>
        <taxon>Glossata</taxon>
        <taxon>Ditrysia</taxon>
        <taxon>Tineoidea</taxon>
        <taxon>Psychidae</taxon>
        <taxon>Oiketicinae</taxon>
        <taxon>Eumeta</taxon>
    </lineage>
</organism>
<comment type="caution">
    <text evidence="2">The sequence shown here is derived from an EMBL/GenBank/DDBJ whole genome shotgun (WGS) entry which is preliminary data.</text>
</comment>
<keyword evidence="1" id="KW-0732">Signal</keyword>
<sequence>MRDNSRPFFSCAFLLYAIATLSPTAAGFRYCISVAPTTTVCYAQGRIYAKRNKIGLILTLKKPGAVIMTAVGGNTTNIILPNTTNIRCSRGKDFKFMKDFVLSLVKPHLQRRASNQRLTRELFEPARYVTKKPPGQFRVNRALSLFYRKEKMHSPALKNGRKAKRKLGWFTLAFTFRLNACSEKDDKTDNACE</sequence>
<feature type="chain" id="PRO_5020032943" evidence="1">
    <location>
        <begin position="28"/>
        <end position="193"/>
    </location>
</feature>
<reference evidence="2 3" key="1">
    <citation type="journal article" date="2019" name="Commun. Biol.">
        <title>The bagworm genome reveals a unique fibroin gene that provides high tensile strength.</title>
        <authorList>
            <person name="Kono N."/>
            <person name="Nakamura H."/>
            <person name="Ohtoshi R."/>
            <person name="Tomita M."/>
            <person name="Numata K."/>
            <person name="Arakawa K."/>
        </authorList>
    </citation>
    <scope>NUCLEOTIDE SEQUENCE [LARGE SCALE GENOMIC DNA]</scope>
</reference>
<keyword evidence="3" id="KW-1185">Reference proteome</keyword>
<dbReference type="EMBL" id="BGZK01000077">
    <property type="protein sequence ID" value="GBP16184.1"/>
    <property type="molecule type" value="Genomic_DNA"/>
</dbReference>
<proteinExistence type="predicted"/>
<evidence type="ECO:0000313" key="3">
    <source>
        <dbReference type="Proteomes" id="UP000299102"/>
    </source>
</evidence>